<proteinExistence type="inferred from homology"/>
<keyword evidence="4" id="KW-0067">ATP-binding</keyword>
<comment type="caution">
    <text evidence="6">The sequence shown here is derived from an EMBL/GenBank/DDBJ whole genome shotgun (WGS) entry which is preliminary data.</text>
</comment>
<dbReference type="RefSeq" id="WP_189002959.1">
    <property type="nucleotide sequence ID" value="NZ_BMOD01000008.1"/>
</dbReference>
<dbReference type="Proteomes" id="UP000632222">
    <property type="component" value="Unassembled WGS sequence"/>
</dbReference>
<dbReference type="InterPro" id="IPR003593">
    <property type="entry name" value="AAA+_ATPase"/>
</dbReference>
<comment type="similarity">
    <text evidence="1">Belongs to the ABC transporter superfamily.</text>
</comment>
<evidence type="ECO:0000256" key="4">
    <source>
        <dbReference type="ARBA" id="ARBA00022840"/>
    </source>
</evidence>
<dbReference type="SMART" id="SM00382">
    <property type="entry name" value="AAA"/>
    <property type="match status" value="1"/>
</dbReference>
<sequence>MVLTNDPEIVAEARKMSRTDLAVSVQNVACSYRPLMGKHQPVLKDVSLHVVPGAICGVVGANGAGKTTFLRMLAGLIRPERGELKVLGLNPCRDRAALMGRTGVLLSGKRNFPDRWTVREVLEYSALLYRGRRGISEVADTFLLSDKLEKQVTELSLGNRQRLSLASIFVHDPELALLDEPTLGLDSESIDRMLAYLSARSREGKTTLVTSHDHGVLGRMVTEVVLLRQGILVPYREEEHRQGWIRLMLDRAPDMGMPAEVLMDGASLRLPNRVRLLAEVFERLGADGVNIVDVRRENQLESLMKKEEAGHAAGF</sequence>
<dbReference type="InterPro" id="IPR003439">
    <property type="entry name" value="ABC_transporter-like_ATP-bd"/>
</dbReference>
<dbReference type="PROSITE" id="PS50893">
    <property type="entry name" value="ABC_TRANSPORTER_2"/>
    <property type="match status" value="1"/>
</dbReference>
<dbReference type="PANTHER" id="PTHR42711:SF5">
    <property type="entry name" value="ABC TRANSPORTER ATP-BINDING PROTEIN NATA"/>
    <property type="match status" value="1"/>
</dbReference>
<dbReference type="Gene3D" id="3.40.50.300">
    <property type="entry name" value="P-loop containing nucleotide triphosphate hydrolases"/>
    <property type="match status" value="1"/>
</dbReference>
<keyword evidence="7" id="KW-1185">Reference proteome</keyword>
<keyword evidence="2" id="KW-0813">Transport</keyword>
<dbReference type="InterPro" id="IPR017871">
    <property type="entry name" value="ABC_transporter-like_CS"/>
</dbReference>
<evidence type="ECO:0000256" key="3">
    <source>
        <dbReference type="ARBA" id="ARBA00022741"/>
    </source>
</evidence>
<feature type="domain" description="ABC transporter" evidence="5">
    <location>
        <begin position="23"/>
        <end position="254"/>
    </location>
</feature>
<dbReference type="InterPro" id="IPR050763">
    <property type="entry name" value="ABC_transporter_ATP-binding"/>
</dbReference>
<dbReference type="CDD" id="cd03230">
    <property type="entry name" value="ABC_DR_subfamily_A"/>
    <property type="match status" value="1"/>
</dbReference>
<evidence type="ECO:0000313" key="6">
    <source>
        <dbReference type="EMBL" id="GGJ37316.1"/>
    </source>
</evidence>
<gene>
    <name evidence="6" type="ORF">GCM10008938_24260</name>
</gene>
<accession>A0ABQ2D1F1</accession>
<dbReference type="SUPFAM" id="SSF52540">
    <property type="entry name" value="P-loop containing nucleoside triphosphate hydrolases"/>
    <property type="match status" value="1"/>
</dbReference>
<name>A0ABQ2D1F1_9DEIO</name>
<dbReference type="InterPro" id="IPR027417">
    <property type="entry name" value="P-loop_NTPase"/>
</dbReference>
<keyword evidence="3" id="KW-0547">Nucleotide-binding</keyword>
<organism evidence="6 7">
    <name type="scientific">Deinococcus roseus</name>
    <dbReference type="NCBI Taxonomy" id="392414"/>
    <lineage>
        <taxon>Bacteria</taxon>
        <taxon>Thermotogati</taxon>
        <taxon>Deinococcota</taxon>
        <taxon>Deinococci</taxon>
        <taxon>Deinococcales</taxon>
        <taxon>Deinococcaceae</taxon>
        <taxon>Deinococcus</taxon>
    </lineage>
</organism>
<dbReference type="PROSITE" id="PS00211">
    <property type="entry name" value="ABC_TRANSPORTER_1"/>
    <property type="match status" value="1"/>
</dbReference>
<evidence type="ECO:0000256" key="1">
    <source>
        <dbReference type="ARBA" id="ARBA00005417"/>
    </source>
</evidence>
<dbReference type="PANTHER" id="PTHR42711">
    <property type="entry name" value="ABC TRANSPORTER ATP-BINDING PROTEIN"/>
    <property type="match status" value="1"/>
</dbReference>
<evidence type="ECO:0000256" key="2">
    <source>
        <dbReference type="ARBA" id="ARBA00022448"/>
    </source>
</evidence>
<dbReference type="EMBL" id="BMOD01000008">
    <property type="protein sequence ID" value="GGJ37316.1"/>
    <property type="molecule type" value="Genomic_DNA"/>
</dbReference>
<dbReference type="Pfam" id="PF00005">
    <property type="entry name" value="ABC_tran"/>
    <property type="match status" value="1"/>
</dbReference>
<evidence type="ECO:0000313" key="7">
    <source>
        <dbReference type="Proteomes" id="UP000632222"/>
    </source>
</evidence>
<evidence type="ECO:0000259" key="5">
    <source>
        <dbReference type="PROSITE" id="PS50893"/>
    </source>
</evidence>
<protein>
    <recommendedName>
        <fullName evidence="5">ABC transporter domain-containing protein</fullName>
    </recommendedName>
</protein>
<reference evidence="7" key="1">
    <citation type="journal article" date="2019" name="Int. J. Syst. Evol. Microbiol.">
        <title>The Global Catalogue of Microorganisms (GCM) 10K type strain sequencing project: providing services to taxonomists for standard genome sequencing and annotation.</title>
        <authorList>
            <consortium name="The Broad Institute Genomics Platform"/>
            <consortium name="The Broad Institute Genome Sequencing Center for Infectious Disease"/>
            <person name="Wu L."/>
            <person name="Ma J."/>
        </authorList>
    </citation>
    <scope>NUCLEOTIDE SEQUENCE [LARGE SCALE GENOMIC DNA]</scope>
    <source>
        <strain evidence="7">JCM 14370</strain>
    </source>
</reference>